<comment type="caution">
    <text evidence="1">The sequence shown here is derived from an EMBL/GenBank/DDBJ whole genome shotgun (WGS) entry which is preliminary data.</text>
</comment>
<evidence type="ECO:0008006" key="3">
    <source>
        <dbReference type="Google" id="ProtNLM"/>
    </source>
</evidence>
<sequence length="93" mass="10826">MKYKELARIAERNGFKTRVTPNAIMVINQDSDLKALIDRNDPDHYTIWSSGSWANFVPAELAQAIAEYSHTLWGKRDEPDYDLDLWKGKREDK</sequence>
<evidence type="ECO:0000313" key="1">
    <source>
        <dbReference type="EMBL" id="GEO72833.1"/>
    </source>
</evidence>
<dbReference type="RefSeq" id="WP_147007860.1">
    <property type="nucleotide sequence ID" value="NZ_BJZK01000028.1"/>
</dbReference>
<evidence type="ECO:0000313" key="2">
    <source>
        <dbReference type="Proteomes" id="UP000321794"/>
    </source>
</evidence>
<name>A0ABQ0WZ47_9LACO</name>
<keyword evidence="2" id="KW-1185">Reference proteome</keyword>
<organism evidence="1 2">
    <name type="scientific">Levilactobacillus zymae</name>
    <dbReference type="NCBI Taxonomy" id="267363"/>
    <lineage>
        <taxon>Bacteria</taxon>
        <taxon>Bacillati</taxon>
        <taxon>Bacillota</taxon>
        <taxon>Bacilli</taxon>
        <taxon>Lactobacillales</taxon>
        <taxon>Lactobacillaceae</taxon>
        <taxon>Levilactobacillus</taxon>
    </lineage>
</organism>
<reference evidence="1 2" key="1">
    <citation type="submission" date="2019-07" db="EMBL/GenBank/DDBJ databases">
        <title>Whole genome shotgun sequence of Lactobacillus zymae NBRC 107157.</title>
        <authorList>
            <person name="Hosoyama A."/>
            <person name="Uohara A."/>
            <person name="Ohji S."/>
            <person name="Ichikawa N."/>
        </authorList>
    </citation>
    <scope>NUCLEOTIDE SEQUENCE [LARGE SCALE GENOMIC DNA]</scope>
    <source>
        <strain evidence="1 2">NBRC 107157</strain>
    </source>
</reference>
<gene>
    <name evidence="1" type="ORF">LZY01_20010</name>
</gene>
<protein>
    <recommendedName>
        <fullName evidence="3">Phage protein</fullName>
    </recommendedName>
</protein>
<dbReference type="EMBL" id="BJZK01000028">
    <property type="protein sequence ID" value="GEO72833.1"/>
    <property type="molecule type" value="Genomic_DNA"/>
</dbReference>
<dbReference type="Proteomes" id="UP000321794">
    <property type="component" value="Unassembled WGS sequence"/>
</dbReference>
<proteinExistence type="predicted"/>
<accession>A0ABQ0WZ47</accession>